<dbReference type="PANTHER" id="PTHR30349">
    <property type="entry name" value="PHAGE INTEGRASE-RELATED"/>
    <property type="match status" value="1"/>
</dbReference>
<reference evidence="6 7" key="1">
    <citation type="journal article" date="2011" name="Int. J. Syst. Evol. Microbiol.">
        <title>Hymenobacter yonginensis sp. nov., isolated from a mesotrophic artificial lake.</title>
        <authorList>
            <person name="Joung Y."/>
            <person name="Cho S.H."/>
            <person name="Kim H."/>
            <person name="Kim S.B."/>
            <person name="Joh K."/>
        </authorList>
    </citation>
    <scope>NUCLEOTIDE SEQUENCE [LARGE SCALE GENOMIC DNA]</scope>
    <source>
        <strain evidence="6 7">KCTC 22745</strain>
    </source>
</reference>
<dbReference type="Gene3D" id="1.10.150.130">
    <property type="match status" value="1"/>
</dbReference>
<gene>
    <name evidence="6" type="ORF">O9Z63_09065</name>
</gene>
<evidence type="ECO:0000259" key="5">
    <source>
        <dbReference type="PROSITE" id="PS51898"/>
    </source>
</evidence>
<keyword evidence="4" id="KW-0175">Coiled coil</keyword>
<evidence type="ECO:0000256" key="4">
    <source>
        <dbReference type="SAM" id="Coils"/>
    </source>
</evidence>
<dbReference type="SUPFAM" id="SSF56349">
    <property type="entry name" value="DNA breaking-rejoining enzymes"/>
    <property type="match status" value="1"/>
</dbReference>
<evidence type="ECO:0000256" key="1">
    <source>
        <dbReference type="ARBA" id="ARBA00008857"/>
    </source>
</evidence>
<dbReference type="Pfam" id="PF00589">
    <property type="entry name" value="Phage_integrase"/>
    <property type="match status" value="1"/>
</dbReference>
<dbReference type="Gene3D" id="1.10.443.10">
    <property type="entry name" value="Intergrase catalytic core"/>
    <property type="match status" value="1"/>
</dbReference>
<dbReference type="RefSeq" id="WP_270128983.1">
    <property type="nucleotide sequence ID" value="NZ_CP115396.1"/>
</dbReference>
<feature type="domain" description="Tyr recombinase" evidence="5">
    <location>
        <begin position="279"/>
        <end position="480"/>
    </location>
</feature>
<name>A0ABY7PU08_9BACT</name>
<dbReference type="EMBL" id="CP115396">
    <property type="protein sequence ID" value="WBO86396.1"/>
    <property type="molecule type" value="Genomic_DNA"/>
</dbReference>
<dbReference type="InterPro" id="IPR050090">
    <property type="entry name" value="Tyrosine_recombinase_XerCD"/>
</dbReference>
<protein>
    <submittedName>
        <fullName evidence="6">Tyrosine-type recombinase/integrase</fullName>
    </submittedName>
</protein>
<accession>A0ABY7PU08</accession>
<sequence>MGKITFKPRNNANGTLGVSVNHSHKAQLDPVPFQRKVSGVTVLPTEINLATGRIIERKDAASLNEKVQRVLSDVEYCIAKCKEKGVEPFKKHLDAEWETLQHLRAIRETTVPQARNILGRIVDVLYVELAELREKVRQKEIEIEIEEEKLGINTNKLFTTHIDLFLKENKILKKNSIKNYTGLRDAVKEWKPTLNITDINKKTLNDFRDWLTTEKKILSRNGNPLKDDDGNPILGLRNSSVRELLQKMKIVYYAFADKFGYDISTVKKWKSGLKKLANDKVVFLSKEELQAVTNMEYETDQERIHKDFYVFMANTGLRFIDAVRVRKHHLEMIDGTLKIKILQQKTTKPVEIPLTADALRALESHNYNFEFSEEAGKGIKYTAQVGYYMNRMMERANICNYKLVRTNFKNNIAKEDGSKMKRELILSHTARKTFINVSLKSGMDITAIRKIVGHSELNMIMEYYGDGSLNTEEMGKAGWEMPNHTVVGTVTGTMKIA</sequence>
<comment type="similarity">
    <text evidence="1">Belongs to the 'phage' integrase family.</text>
</comment>
<dbReference type="InterPro" id="IPR011010">
    <property type="entry name" value="DNA_brk_join_enz"/>
</dbReference>
<dbReference type="PANTHER" id="PTHR30349:SF41">
    <property type="entry name" value="INTEGRASE_RECOMBINASE PROTEIN MJ0367-RELATED"/>
    <property type="match status" value="1"/>
</dbReference>
<keyword evidence="7" id="KW-1185">Reference proteome</keyword>
<dbReference type="InterPro" id="IPR002104">
    <property type="entry name" value="Integrase_catalytic"/>
</dbReference>
<proteinExistence type="inferred from homology"/>
<dbReference type="Proteomes" id="UP001211872">
    <property type="component" value="Chromosome"/>
</dbReference>
<dbReference type="InterPro" id="IPR013762">
    <property type="entry name" value="Integrase-like_cat_sf"/>
</dbReference>
<organism evidence="6 7">
    <name type="scientific">Hymenobacter yonginensis</name>
    <dbReference type="NCBI Taxonomy" id="748197"/>
    <lineage>
        <taxon>Bacteria</taxon>
        <taxon>Pseudomonadati</taxon>
        <taxon>Bacteroidota</taxon>
        <taxon>Cytophagia</taxon>
        <taxon>Cytophagales</taxon>
        <taxon>Hymenobacteraceae</taxon>
        <taxon>Hymenobacter</taxon>
    </lineage>
</organism>
<evidence type="ECO:0000313" key="7">
    <source>
        <dbReference type="Proteomes" id="UP001211872"/>
    </source>
</evidence>
<keyword evidence="2" id="KW-0238">DNA-binding</keyword>
<evidence type="ECO:0000256" key="3">
    <source>
        <dbReference type="ARBA" id="ARBA00023172"/>
    </source>
</evidence>
<dbReference type="PROSITE" id="PS51898">
    <property type="entry name" value="TYR_RECOMBINASE"/>
    <property type="match status" value="1"/>
</dbReference>
<dbReference type="Pfam" id="PF13102">
    <property type="entry name" value="Phage_int_SAM_5"/>
    <property type="match status" value="1"/>
</dbReference>
<evidence type="ECO:0000313" key="6">
    <source>
        <dbReference type="EMBL" id="WBO86396.1"/>
    </source>
</evidence>
<keyword evidence="3" id="KW-0233">DNA recombination</keyword>
<feature type="coiled-coil region" evidence="4">
    <location>
        <begin position="122"/>
        <end position="149"/>
    </location>
</feature>
<dbReference type="InterPro" id="IPR025269">
    <property type="entry name" value="SAM-like_dom"/>
</dbReference>
<dbReference type="InterPro" id="IPR010998">
    <property type="entry name" value="Integrase_recombinase_N"/>
</dbReference>
<evidence type="ECO:0000256" key="2">
    <source>
        <dbReference type="ARBA" id="ARBA00023125"/>
    </source>
</evidence>